<evidence type="ECO:0000256" key="7">
    <source>
        <dbReference type="HAMAP-Rule" id="MF_01416"/>
    </source>
</evidence>
<dbReference type="NCBIfam" id="NF004402">
    <property type="entry name" value="PRK05758.2-2"/>
    <property type="match status" value="1"/>
</dbReference>
<dbReference type="Proteomes" id="UP000190102">
    <property type="component" value="Unassembled WGS sequence"/>
</dbReference>
<accession>A0A1T4M350</accession>
<comment type="function">
    <text evidence="7">This protein is part of the stalk that links CF(0) to CF(1). It either transmits conformational changes from CF(0) to CF(1) or is implicated in proton conduction.</text>
</comment>
<dbReference type="InterPro" id="IPR000711">
    <property type="entry name" value="ATPase_OSCP/dsu"/>
</dbReference>
<comment type="subcellular location">
    <subcellularLocation>
        <location evidence="7">Cell membrane</location>
        <topology evidence="7">Peripheral membrane protein</topology>
    </subcellularLocation>
    <subcellularLocation>
        <location evidence="1">Membrane</location>
    </subcellularLocation>
</comment>
<reference evidence="9" key="1">
    <citation type="submission" date="2017-02" db="EMBL/GenBank/DDBJ databases">
        <authorList>
            <person name="Varghese N."/>
            <person name="Submissions S."/>
        </authorList>
    </citation>
    <scope>NUCLEOTIDE SEQUENCE [LARGE SCALE GENOMIC DNA]</scope>
    <source>
        <strain evidence="9">ATCC BAA-34</strain>
    </source>
</reference>
<dbReference type="PRINTS" id="PR00125">
    <property type="entry name" value="ATPASEDELTA"/>
</dbReference>
<proteinExistence type="inferred from homology"/>
<dbReference type="GO" id="GO:0046933">
    <property type="term" value="F:proton-transporting ATP synthase activity, rotational mechanism"/>
    <property type="evidence" value="ECO:0007669"/>
    <property type="project" value="UniProtKB-UniRule"/>
</dbReference>
<evidence type="ECO:0000313" key="8">
    <source>
        <dbReference type="EMBL" id="SJZ61383.1"/>
    </source>
</evidence>
<dbReference type="PANTHER" id="PTHR11910">
    <property type="entry name" value="ATP SYNTHASE DELTA CHAIN"/>
    <property type="match status" value="1"/>
</dbReference>
<dbReference type="RefSeq" id="WP_078789387.1">
    <property type="nucleotide sequence ID" value="NZ_FUWR01000004.1"/>
</dbReference>
<keyword evidence="9" id="KW-1185">Reference proteome</keyword>
<keyword evidence="3 7" id="KW-0375">Hydrogen ion transport</keyword>
<evidence type="ECO:0000256" key="2">
    <source>
        <dbReference type="ARBA" id="ARBA00022448"/>
    </source>
</evidence>
<comment type="function">
    <text evidence="7">F(1)F(0) ATP synthase produces ATP from ADP in the presence of a proton or sodium gradient. F-type ATPases consist of two structural domains, F(1) containing the extramembraneous catalytic core and F(0) containing the membrane proton channel, linked together by a central stalk and a peripheral stalk. During catalysis, ATP synthesis in the catalytic domain of F(1) is coupled via a rotary mechanism of the central stalk subunits to proton translocation.</text>
</comment>
<dbReference type="HAMAP" id="MF_01416">
    <property type="entry name" value="ATP_synth_delta_bact"/>
    <property type="match status" value="1"/>
</dbReference>
<comment type="similarity">
    <text evidence="7">Belongs to the ATPase delta chain family.</text>
</comment>
<dbReference type="NCBIfam" id="NF004403">
    <property type="entry name" value="PRK05758.2-4"/>
    <property type="match status" value="1"/>
</dbReference>
<dbReference type="GO" id="GO:0005886">
    <property type="term" value="C:plasma membrane"/>
    <property type="evidence" value="ECO:0007669"/>
    <property type="project" value="UniProtKB-SubCell"/>
</dbReference>
<keyword evidence="4 7" id="KW-0406">Ion transport</keyword>
<evidence type="ECO:0000256" key="4">
    <source>
        <dbReference type="ARBA" id="ARBA00023065"/>
    </source>
</evidence>
<dbReference type="InterPro" id="IPR026015">
    <property type="entry name" value="ATP_synth_OSCP/delta_N_sf"/>
</dbReference>
<sequence>MINNAIARRYAKALVQLGSEKDLIDRFSQELKVVDGVFAGSSELRAAFGNPAFTADQKKQIMRDLIARMQCSELVANFLLLLVDKNRVACLSQIVETYEKLADEQSGVIRPVITTAFALDDTQINAIKGALEQKTGKKVVPQVQVDQSLIGGVVTQIGDIAYDSSVKTQLARIHDILQKG</sequence>
<dbReference type="STRING" id="115783.SAMN02745119_01123"/>
<evidence type="ECO:0000256" key="6">
    <source>
        <dbReference type="ARBA" id="ARBA00023310"/>
    </source>
</evidence>
<keyword evidence="7" id="KW-0139">CF(1)</keyword>
<dbReference type="GO" id="GO:0045259">
    <property type="term" value="C:proton-transporting ATP synthase complex"/>
    <property type="evidence" value="ECO:0007669"/>
    <property type="project" value="UniProtKB-KW"/>
</dbReference>
<dbReference type="EMBL" id="FUWR01000004">
    <property type="protein sequence ID" value="SJZ61383.1"/>
    <property type="molecule type" value="Genomic_DNA"/>
</dbReference>
<name>A0A1T4M350_9BACT</name>
<dbReference type="Pfam" id="PF00213">
    <property type="entry name" value="OSCP"/>
    <property type="match status" value="1"/>
</dbReference>
<dbReference type="SUPFAM" id="SSF47928">
    <property type="entry name" value="N-terminal domain of the delta subunit of the F1F0-ATP synthase"/>
    <property type="match status" value="1"/>
</dbReference>
<dbReference type="AlphaFoldDB" id="A0A1T4M350"/>
<keyword evidence="5 7" id="KW-0472">Membrane</keyword>
<evidence type="ECO:0000256" key="5">
    <source>
        <dbReference type="ARBA" id="ARBA00023136"/>
    </source>
</evidence>
<protein>
    <recommendedName>
        <fullName evidence="7">ATP synthase subunit delta</fullName>
    </recommendedName>
    <alternativeName>
        <fullName evidence="7">ATP synthase F(1) sector subunit delta</fullName>
    </alternativeName>
    <alternativeName>
        <fullName evidence="7">F-type ATPase subunit delta</fullName>
        <shortName evidence="7">F-ATPase subunit delta</shortName>
    </alternativeName>
</protein>
<dbReference type="OrthoDB" id="9802471at2"/>
<organism evidence="8 9">
    <name type="scientific">Trichlorobacter thiogenes</name>
    <dbReference type="NCBI Taxonomy" id="115783"/>
    <lineage>
        <taxon>Bacteria</taxon>
        <taxon>Pseudomonadati</taxon>
        <taxon>Thermodesulfobacteriota</taxon>
        <taxon>Desulfuromonadia</taxon>
        <taxon>Geobacterales</taxon>
        <taxon>Geobacteraceae</taxon>
        <taxon>Trichlorobacter</taxon>
    </lineage>
</organism>
<keyword evidence="6 7" id="KW-0066">ATP synthesis</keyword>
<keyword evidence="2 7" id="KW-0813">Transport</keyword>
<keyword evidence="7" id="KW-1003">Cell membrane</keyword>
<dbReference type="NCBIfam" id="TIGR01145">
    <property type="entry name" value="ATP_synt_delta"/>
    <property type="match status" value="1"/>
</dbReference>
<dbReference type="Gene3D" id="1.10.520.20">
    <property type="entry name" value="N-terminal domain of the delta subunit of the F1F0-ATP synthase"/>
    <property type="match status" value="1"/>
</dbReference>
<evidence type="ECO:0000256" key="3">
    <source>
        <dbReference type="ARBA" id="ARBA00022781"/>
    </source>
</evidence>
<evidence type="ECO:0000313" key="9">
    <source>
        <dbReference type="Proteomes" id="UP000190102"/>
    </source>
</evidence>
<evidence type="ECO:0000256" key="1">
    <source>
        <dbReference type="ARBA" id="ARBA00004370"/>
    </source>
</evidence>
<gene>
    <name evidence="7" type="primary">atpH</name>
    <name evidence="8" type="ORF">SAMN02745119_01123</name>
</gene>